<dbReference type="AlphaFoldDB" id="A0A6B1F8E9"/>
<gene>
    <name evidence="2" type="ORF">F4162_05565</name>
</gene>
<proteinExistence type="predicted"/>
<evidence type="ECO:0000313" key="2">
    <source>
        <dbReference type="EMBL" id="MYG38447.1"/>
    </source>
</evidence>
<accession>A0A6B1F8E9</accession>
<sequence>MDKHDKHILPNRPPTLLGETTGLRLAPPGLLQVDRWKHLTEDPTMVNAKADQPHTRAGR</sequence>
<protein>
    <submittedName>
        <fullName evidence="2">Uncharacterized protein</fullName>
    </submittedName>
</protein>
<name>A0A6B1F8E9_9SYNE</name>
<comment type="caution">
    <text evidence="2">The sequence shown here is derived from an EMBL/GenBank/DDBJ whole genome shotgun (WGS) entry which is preliminary data.</text>
</comment>
<evidence type="ECO:0000256" key="1">
    <source>
        <dbReference type="SAM" id="MobiDB-lite"/>
    </source>
</evidence>
<reference evidence="2" key="1">
    <citation type="submission" date="2019-09" db="EMBL/GenBank/DDBJ databases">
        <title>Characterisation of the sponge microbiome using genome-centric metagenomics.</title>
        <authorList>
            <person name="Engelberts J.P."/>
            <person name="Robbins S.J."/>
            <person name="De Goeij J.M."/>
            <person name="Aranda M."/>
            <person name="Bell S.C."/>
            <person name="Webster N.S."/>
        </authorList>
    </citation>
    <scope>NUCLEOTIDE SEQUENCE</scope>
    <source>
        <strain evidence="2">SB0676_bin_10</strain>
    </source>
</reference>
<dbReference type="EMBL" id="VYDO01000183">
    <property type="protein sequence ID" value="MYG38447.1"/>
    <property type="molecule type" value="Genomic_DNA"/>
</dbReference>
<feature type="region of interest" description="Disordered" evidence="1">
    <location>
        <begin position="1"/>
        <end position="22"/>
    </location>
</feature>
<organism evidence="2">
    <name type="scientific">Synechococcus sp. SB0676_bin_10</name>
    <dbReference type="NCBI Taxonomy" id="2604869"/>
    <lineage>
        <taxon>Bacteria</taxon>
        <taxon>Bacillati</taxon>
        <taxon>Cyanobacteriota</taxon>
        <taxon>Cyanophyceae</taxon>
        <taxon>Synechococcales</taxon>
        <taxon>Synechococcaceae</taxon>
        <taxon>Synechococcus</taxon>
    </lineage>
</organism>